<evidence type="ECO:0000313" key="2">
    <source>
        <dbReference type="EMBL" id="KKL65601.1"/>
    </source>
</evidence>
<dbReference type="AlphaFoldDB" id="A0A0F9EH28"/>
<dbReference type="EMBL" id="LAZR01027481">
    <property type="protein sequence ID" value="KKL65601.1"/>
    <property type="molecule type" value="Genomic_DNA"/>
</dbReference>
<name>A0A0F9EH28_9ZZZZ</name>
<reference evidence="2" key="1">
    <citation type="journal article" date="2015" name="Nature">
        <title>Complex archaea that bridge the gap between prokaryotes and eukaryotes.</title>
        <authorList>
            <person name="Spang A."/>
            <person name="Saw J.H."/>
            <person name="Jorgensen S.L."/>
            <person name="Zaremba-Niedzwiedzka K."/>
            <person name="Martijn J."/>
            <person name="Lind A.E."/>
            <person name="van Eijk R."/>
            <person name="Schleper C."/>
            <person name="Guy L."/>
            <person name="Ettema T.J."/>
        </authorList>
    </citation>
    <scope>NUCLEOTIDE SEQUENCE</scope>
</reference>
<feature type="region of interest" description="Disordered" evidence="1">
    <location>
        <begin position="80"/>
        <end position="102"/>
    </location>
</feature>
<evidence type="ECO:0000256" key="1">
    <source>
        <dbReference type="SAM" id="MobiDB-lite"/>
    </source>
</evidence>
<accession>A0A0F9EH28</accession>
<protein>
    <submittedName>
        <fullName evidence="2">Uncharacterized protein</fullName>
    </submittedName>
</protein>
<feature type="non-terminal residue" evidence="2">
    <location>
        <position position="1"/>
    </location>
</feature>
<gene>
    <name evidence="2" type="ORF">LCGC14_2153310</name>
</gene>
<proteinExistence type="predicted"/>
<comment type="caution">
    <text evidence="2">The sequence shown here is derived from an EMBL/GenBank/DDBJ whole genome shotgun (WGS) entry which is preliminary data.</text>
</comment>
<organism evidence="2">
    <name type="scientific">marine sediment metagenome</name>
    <dbReference type="NCBI Taxonomy" id="412755"/>
    <lineage>
        <taxon>unclassified sequences</taxon>
        <taxon>metagenomes</taxon>
        <taxon>ecological metagenomes</taxon>
    </lineage>
</organism>
<sequence>KSKSKSKFKSNKESNKRKTYGEFKNVLLTDKDYKKLVDKFGEVKTKKLIEKLSEGIERKNYKYKNFYLAILDWERRDAGAHREHPRAVLKPGDYTEPGDVGR</sequence>